<accession>A0A225WPX9</accession>
<gene>
    <name evidence="1" type="ORF">PHMEG_0006061</name>
</gene>
<organism evidence="1 2">
    <name type="scientific">Phytophthora megakarya</name>
    <dbReference type="NCBI Taxonomy" id="4795"/>
    <lineage>
        <taxon>Eukaryota</taxon>
        <taxon>Sar</taxon>
        <taxon>Stramenopiles</taxon>
        <taxon>Oomycota</taxon>
        <taxon>Peronosporomycetes</taxon>
        <taxon>Peronosporales</taxon>
        <taxon>Peronosporaceae</taxon>
        <taxon>Phytophthora</taxon>
    </lineage>
</organism>
<reference evidence="2" key="1">
    <citation type="submission" date="2017-03" db="EMBL/GenBank/DDBJ databases">
        <title>Phytopthora megakarya and P. palmivora, two closely related causual agents of cacao black pod achieved similar genome size and gene model numbers by different mechanisms.</title>
        <authorList>
            <person name="Ali S."/>
            <person name="Shao J."/>
            <person name="Larry D.J."/>
            <person name="Kronmiller B."/>
            <person name="Shen D."/>
            <person name="Strem M.D."/>
            <person name="Melnick R.L."/>
            <person name="Guiltinan M.J."/>
            <person name="Tyler B.M."/>
            <person name="Meinhardt L.W."/>
            <person name="Bailey B.A."/>
        </authorList>
    </citation>
    <scope>NUCLEOTIDE SEQUENCE [LARGE SCALE GENOMIC DNA]</scope>
    <source>
        <strain evidence="2">zdho120</strain>
    </source>
</reference>
<name>A0A225WPX9_9STRA</name>
<comment type="caution">
    <text evidence="1">The sequence shown here is derived from an EMBL/GenBank/DDBJ whole genome shotgun (WGS) entry which is preliminary data.</text>
</comment>
<protein>
    <submittedName>
        <fullName evidence="1">Uncharacterized protein</fullName>
    </submittedName>
</protein>
<evidence type="ECO:0000313" key="1">
    <source>
        <dbReference type="EMBL" id="OWZ19655.1"/>
    </source>
</evidence>
<proteinExistence type="predicted"/>
<keyword evidence="2" id="KW-1185">Reference proteome</keyword>
<dbReference type="EMBL" id="NBNE01000417">
    <property type="protein sequence ID" value="OWZ19655.1"/>
    <property type="molecule type" value="Genomic_DNA"/>
</dbReference>
<dbReference type="Proteomes" id="UP000198211">
    <property type="component" value="Unassembled WGS sequence"/>
</dbReference>
<evidence type="ECO:0000313" key="2">
    <source>
        <dbReference type="Proteomes" id="UP000198211"/>
    </source>
</evidence>
<sequence length="158" mass="18140">MDDGGRTLQHVLDLRDRERCIHWIEGYSLENGEKGLPARAVVRFSTIFSHILSNTAFNINGKQCSALISPRRIQDFTDHFNIRKLKGKNHVNGNKTTQIEQSLDPNEQFNTDESHFVFYFHDGKTLDFQFADTVKYRNIVSGLYCSKISTVVVLALVY</sequence>
<dbReference type="AlphaFoldDB" id="A0A225WPX9"/>